<dbReference type="STRING" id="626887.J057_21655"/>
<comment type="caution">
    <text evidence="1">The sequence shown here is derived from an EMBL/GenBank/DDBJ whole genome shotgun (WGS) entry which is preliminary data.</text>
</comment>
<dbReference type="EMBL" id="APLQ01000014">
    <property type="protein sequence ID" value="ENO14043.1"/>
    <property type="molecule type" value="Genomic_DNA"/>
</dbReference>
<name>N6WZ44_9GAMM</name>
<dbReference type="HOGENOM" id="CLU_2058568_0_0_6"/>
<organism evidence="1 2">
    <name type="scientific">Marinobacter nanhaiticus D15-8W</name>
    <dbReference type="NCBI Taxonomy" id="626887"/>
    <lineage>
        <taxon>Bacteria</taxon>
        <taxon>Pseudomonadati</taxon>
        <taxon>Pseudomonadota</taxon>
        <taxon>Gammaproteobacteria</taxon>
        <taxon>Pseudomonadales</taxon>
        <taxon>Marinobacteraceae</taxon>
        <taxon>Marinobacter</taxon>
    </lineage>
</organism>
<sequence length="119" mass="14052">MSNFTVYEHEGRLQLSIGEGYKYSPTSILAFLRKRANIDILSKKSWLLTDDYQCEFRYKNYNFVLYTPSDDVDMCPVQDVPRAVASELYGLVSEYQRVSVVEWICTWVHLFSRPFNYKP</sequence>
<dbReference type="AlphaFoldDB" id="N6WZ44"/>
<protein>
    <submittedName>
        <fullName evidence="1">Uncharacterized protein</fullName>
    </submittedName>
</protein>
<dbReference type="Proteomes" id="UP000013165">
    <property type="component" value="Unassembled WGS sequence"/>
</dbReference>
<gene>
    <name evidence="1" type="ORF">J057_21655</name>
</gene>
<evidence type="ECO:0000313" key="1">
    <source>
        <dbReference type="EMBL" id="ENO14043.1"/>
    </source>
</evidence>
<proteinExistence type="predicted"/>
<accession>N6WZ44</accession>
<keyword evidence="2" id="KW-1185">Reference proteome</keyword>
<evidence type="ECO:0000313" key="2">
    <source>
        <dbReference type="Proteomes" id="UP000013165"/>
    </source>
</evidence>
<reference evidence="1 2" key="1">
    <citation type="journal article" date="2013" name="Genome Announc.">
        <title>Genome Sequence of the Polycyclic Aromatic Hydrocarbon-Degrading Bacterium Strain Marinobacter nanhaiticus D15-8WT.</title>
        <authorList>
            <person name="Cui Z."/>
            <person name="Gao W."/>
            <person name="Li Q."/>
            <person name="Xu G."/>
            <person name="Zheng L."/>
        </authorList>
    </citation>
    <scope>NUCLEOTIDE SEQUENCE [LARGE SCALE GENOMIC DNA]</scope>
    <source>
        <strain evidence="1 2">D15-8W</strain>
    </source>
</reference>